<feature type="region of interest" description="Disordered" evidence="1">
    <location>
        <begin position="394"/>
        <end position="434"/>
    </location>
</feature>
<dbReference type="EMBL" id="KQ030678">
    <property type="protein sequence ID" value="KJZ69798.1"/>
    <property type="molecule type" value="Genomic_DNA"/>
</dbReference>
<dbReference type="InterPro" id="IPR022698">
    <property type="entry name" value="OrsD"/>
</dbReference>
<accession>A0A0F7ZRL0</accession>
<dbReference type="OrthoDB" id="4982631at2759"/>
<feature type="compositionally biased region" description="Polar residues" evidence="1">
    <location>
        <begin position="724"/>
        <end position="734"/>
    </location>
</feature>
<feature type="region of interest" description="Disordered" evidence="1">
    <location>
        <begin position="670"/>
        <end position="746"/>
    </location>
</feature>
<keyword evidence="4" id="KW-1185">Reference proteome</keyword>
<protein>
    <recommendedName>
        <fullName evidence="2">C2H2-type domain-containing protein</fullName>
    </recommendedName>
</protein>
<feature type="domain" description="C2H2-type" evidence="2">
    <location>
        <begin position="21"/>
        <end position="47"/>
    </location>
</feature>
<organism evidence="3 4">
    <name type="scientific">Hirsutella minnesotensis 3608</name>
    <dbReference type="NCBI Taxonomy" id="1043627"/>
    <lineage>
        <taxon>Eukaryota</taxon>
        <taxon>Fungi</taxon>
        <taxon>Dikarya</taxon>
        <taxon>Ascomycota</taxon>
        <taxon>Pezizomycotina</taxon>
        <taxon>Sordariomycetes</taxon>
        <taxon>Hypocreomycetidae</taxon>
        <taxon>Hypocreales</taxon>
        <taxon>Ophiocordycipitaceae</taxon>
        <taxon>Hirsutella</taxon>
    </lineage>
</organism>
<proteinExistence type="predicted"/>
<gene>
    <name evidence="3" type="ORF">HIM_10816</name>
</gene>
<name>A0A0F7ZRL0_9HYPO</name>
<dbReference type="AlphaFoldDB" id="A0A0F7ZRL0"/>
<dbReference type="Proteomes" id="UP000054481">
    <property type="component" value="Unassembled WGS sequence"/>
</dbReference>
<feature type="region of interest" description="Disordered" evidence="1">
    <location>
        <begin position="62"/>
        <end position="83"/>
    </location>
</feature>
<evidence type="ECO:0000259" key="2">
    <source>
        <dbReference type="SMART" id="SM00355"/>
    </source>
</evidence>
<feature type="domain" description="C2H2-type" evidence="2">
    <location>
        <begin position="93"/>
        <end position="116"/>
    </location>
</feature>
<reference evidence="3 4" key="1">
    <citation type="journal article" date="2014" name="Genome Biol. Evol.">
        <title>Comparative genomics and transcriptomics analyses reveal divergent lifestyle features of nematode endoparasitic fungus Hirsutella minnesotensis.</title>
        <authorList>
            <person name="Lai Y."/>
            <person name="Liu K."/>
            <person name="Zhang X."/>
            <person name="Zhang X."/>
            <person name="Li K."/>
            <person name="Wang N."/>
            <person name="Shu C."/>
            <person name="Wu Y."/>
            <person name="Wang C."/>
            <person name="Bushley K.E."/>
            <person name="Xiang M."/>
            <person name="Liu X."/>
        </authorList>
    </citation>
    <scope>NUCLEOTIDE SEQUENCE [LARGE SCALE GENOMIC DNA]</scope>
    <source>
        <strain evidence="3 4">3608</strain>
    </source>
</reference>
<evidence type="ECO:0000313" key="4">
    <source>
        <dbReference type="Proteomes" id="UP000054481"/>
    </source>
</evidence>
<dbReference type="SMART" id="SM00355">
    <property type="entry name" value="ZnF_C2H2"/>
    <property type="match status" value="2"/>
</dbReference>
<evidence type="ECO:0000256" key="1">
    <source>
        <dbReference type="SAM" id="MobiDB-lite"/>
    </source>
</evidence>
<feature type="compositionally biased region" description="Acidic residues" evidence="1">
    <location>
        <begin position="412"/>
        <end position="433"/>
    </location>
</feature>
<dbReference type="InterPro" id="IPR013087">
    <property type="entry name" value="Znf_C2H2_type"/>
</dbReference>
<evidence type="ECO:0000313" key="3">
    <source>
        <dbReference type="EMBL" id="KJZ69798.1"/>
    </source>
</evidence>
<sequence>MADDDLFSRLRLRIEPRARLLICADEKCGFALSSNPSQVSVHLRLKHEVSVEDRREIGNLLKGRQPPLVDPVDAPLRSDKSPRDPRLRLFSGFACKFCSFRSINRQSMTRHIATEHERQRLDLCINAKAMFDPVHLQTWTRSPAKGRYWLVENHGSIKRPVGGKEVHAHLKDVFDRERQRQQAPDKDESFAAPAGFTNLRPWLERTGWEQTYTAVDRTLLRNLTTAPPPSAQPRALVLGEPRLGSAGIPQEPGLFSSLDDERKIASLLTAVEKIMDRCEHTARTAGRNILCWLRSVRRDGCYAKPFTFVNKVASRRKYIRLLKRFVAMIFRAYRLPTDVRRQKAGIYLKRSQLDMIAGIWHHSLWDQSDAKVIDFRQLIPPCDSAYHGKNLDVEADEETSSPGDGNIWAADADSDGVESDSGSENEEDDDPDRVEETVDQFPIPREESLQQSEMLERLFGLIMAFSTQEIVDGRPPSALLVYFSGILGFSADCTGFLPAKLYTTSLAGLIYIQRLLFLELALPAGPYPYLGLPRRPRNDQVARLQEVHRMTRMITQSLLPDRPQRLDVRHIVEKHVREISRPFNRFDDRSEAADRSVTFAWQSGHRPLQRARTYGLDGAFPTQLQPQLLERYEWASTRWHEFLHLPTKLCQDSTCDLQSKLQAEEDVGGAANYEGRPGASAMLSVPPQPLPPADVPTVAPSATHSPLDRTSRTKQSTPRKESSNEAVSSPTTSDEPQRPLNGLGQHHAGYRCAGSIFGHKNEVNDLEEAEEQQRIIAYLRGKHARIRILGARDREFVFPADNPDDDEDKAMEDSPRQIDPVFAHSERLERIHEITESWRFVGCELCYVTSGQREPDHDLCQCTQWPESLLARTTLQWLESLDIPRYLDHRGDCSMCGHGCVPCDEMRSGNRIHVLTHSPHDQLGALLIKEYDSKKGTDGFCKNKPVVRRMIAALCSCDNRYYSTILAKMALSYDGVNLASNAQAKSWFEQRIWLPQRAPVSRLVYALEQLLMAFNFRQPKRRVLRAPFRPRISLARWDNELEVQDWMAALAWLKGKCTFCAGRGLGGQHIDHTLRQCKRGGAAEVWRGLGEMFYEEEYLPSNGCGTCRLPRDCCPRWNRDSRGEWAQRYGATCRYEGHLLCDGIIGFATCGIRRFLDDIYDGIESYSGEAEGRVFFNDEMAAIWLVQPIVVAGVEGTEMLRQLAIWTRGLKAFHNVD</sequence>
<dbReference type="Pfam" id="PF12013">
    <property type="entry name" value="OrsD"/>
    <property type="match status" value="1"/>
</dbReference>